<dbReference type="InterPro" id="IPR017850">
    <property type="entry name" value="Alkaline_phosphatase_core_sf"/>
</dbReference>
<sequence>MYCQGFALAFACALVKGAAAVKTKNFIYIVPDGYGISSQVLARDFYSITNGEGTVARPNTAALGVDNIVIGSVKTQASDNLVTDSAASGTAFAAGIKTYNGAISVNDDGLPVASVLEAAYLDGLKTGLVVTSRITHATPAVYSAHVLHRDSENEIAAQQIGKAHPFGRFVDILIGGGRQQYLPTSEGGARDDGVNLINWAIEKGYTYAADKSDFTEVQTEGKLPLPFLGLFTSSHLTYEVDRDIEKEPSLLETTKAAVDTLEDAVKDSDKGYFLMVEASRIDHAAHSNDATSHLHEILVFNEVMHYLKEYVDAHPDTQILSAADHECGGLTLIDGYDPTSLAKGQSSGENAARALEAYNGNDPASLLRDTILPGMGLSKYTDGTVESLVRKHASSGSEAVGRDLVERFAAEAGINWSTGGHSAADVVLHGYAGESQAELRKEIGGFRDNTELPQYVAKSLGLDLAAATQKLRSNGTEWVQKRSMLTEIKKRANEAARAHSHESWLH</sequence>
<dbReference type="CDD" id="cd16012">
    <property type="entry name" value="ALP"/>
    <property type="match status" value="1"/>
</dbReference>
<feature type="binding site" evidence="9">
    <location>
        <position position="282"/>
    </location>
    <ligand>
        <name>Zn(2+)</name>
        <dbReference type="ChEBI" id="CHEBI:29105"/>
        <label>2</label>
    </ligand>
</feature>
<dbReference type="SMART" id="SM00098">
    <property type="entry name" value="alkPPc"/>
    <property type="match status" value="1"/>
</dbReference>
<evidence type="ECO:0000256" key="11">
    <source>
        <dbReference type="RuleBase" id="RU003947"/>
    </source>
</evidence>
<feature type="binding site" evidence="9">
    <location>
        <position position="32"/>
    </location>
    <ligand>
        <name>Mg(2+)</name>
        <dbReference type="ChEBI" id="CHEBI:18420"/>
    </ligand>
</feature>
<feature type="binding site" evidence="9">
    <location>
        <position position="286"/>
    </location>
    <ligand>
        <name>Zn(2+)</name>
        <dbReference type="ChEBI" id="CHEBI:29105"/>
        <label>2</label>
    </ligand>
</feature>
<feature type="binding site" evidence="9">
    <location>
        <position position="277"/>
    </location>
    <ligand>
        <name>Mg(2+)</name>
        <dbReference type="ChEBI" id="CHEBI:18420"/>
    </ligand>
</feature>
<evidence type="ECO:0000256" key="10">
    <source>
        <dbReference type="RuleBase" id="RU003946"/>
    </source>
</evidence>
<evidence type="ECO:0000256" key="6">
    <source>
        <dbReference type="ARBA" id="ARBA00022833"/>
    </source>
</evidence>
<name>A0A0B7KAJ7_BIOOC</name>
<evidence type="ECO:0000256" key="3">
    <source>
        <dbReference type="ARBA" id="ARBA00022553"/>
    </source>
</evidence>
<feature type="signal peptide" evidence="12">
    <location>
        <begin position="1"/>
        <end position="20"/>
    </location>
</feature>
<dbReference type="AlphaFoldDB" id="A0A0B7KAJ7"/>
<proteinExistence type="inferred from homology"/>
<keyword evidence="3" id="KW-0597">Phosphoprotein</keyword>
<dbReference type="PROSITE" id="PS00123">
    <property type="entry name" value="ALKALINE_PHOSPHATASE"/>
    <property type="match status" value="1"/>
</dbReference>
<dbReference type="GO" id="GO:0046872">
    <property type="term" value="F:metal ion binding"/>
    <property type="evidence" value="ECO:0007669"/>
    <property type="project" value="UniProtKB-KW"/>
</dbReference>
<organism evidence="13">
    <name type="scientific">Bionectria ochroleuca</name>
    <name type="common">Gliocladium roseum</name>
    <dbReference type="NCBI Taxonomy" id="29856"/>
    <lineage>
        <taxon>Eukaryota</taxon>
        <taxon>Fungi</taxon>
        <taxon>Dikarya</taxon>
        <taxon>Ascomycota</taxon>
        <taxon>Pezizomycotina</taxon>
        <taxon>Sordariomycetes</taxon>
        <taxon>Hypocreomycetidae</taxon>
        <taxon>Hypocreales</taxon>
        <taxon>Bionectriaceae</taxon>
        <taxon>Clonostachys</taxon>
    </lineage>
</organism>
<feature type="binding site" evidence="9">
    <location>
        <position position="138"/>
    </location>
    <ligand>
        <name>Mg(2+)</name>
        <dbReference type="ChEBI" id="CHEBI:18420"/>
    </ligand>
</feature>
<evidence type="ECO:0000256" key="9">
    <source>
        <dbReference type="PIRSR" id="PIRSR601952-2"/>
    </source>
</evidence>
<dbReference type="Gene3D" id="1.10.1200.140">
    <property type="entry name" value="Alkaline phosphatase, crown domain"/>
    <property type="match status" value="1"/>
</dbReference>
<dbReference type="Pfam" id="PF00245">
    <property type="entry name" value="Alk_phosphatase"/>
    <property type="match status" value="1"/>
</dbReference>
<feature type="active site" description="Phosphoserine intermediate" evidence="8">
    <location>
        <position position="85"/>
    </location>
</feature>
<evidence type="ECO:0000256" key="1">
    <source>
        <dbReference type="ARBA" id="ARBA00005984"/>
    </source>
</evidence>
<gene>
    <name evidence="13" type="ORF">BN869_000008600_1</name>
</gene>
<keyword evidence="12" id="KW-0732">Signal</keyword>
<comment type="similarity">
    <text evidence="1 10">Belongs to the alkaline phosphatase family.</text>
</comment>
<dbReference type="InterPro" id="IPR018299">
    <property type="entry name" value="Alkaline_phosphatase_AS"/>
</dbReference>
<evidence type="ECO:0000313" key="13">
    <source>
        <dbReference type="EMBL" id="CEO52542.1"/>
    </source>
</evidence>
<dbReference type="GO" id="GO:0004035">
    <property type="term" value="F:alkaline phosphatase activity"/>
    <property type="evidence" value="ECO:0007669"/>
    <property type="project" value="UniProtKB-EC"/>
</dbReference>
<dbReference type="Gene3D" id="3.40.720.10">
    <property type="entry name" value="Alkaline Phosphatase, subunit A"/>
    <property type="match status" value="1"/>
</dbReference>
<evidence type="ECO:0000256" key="12">
    <source>
        <dbReference type="SAM" id="SignalP"/>
    </source>
</evidence>
<feature type="binding site" evidence="9">
    <location>
        <position position="136"/>
    </location>
    <ligand>
        <name>Mg(2+)</name>
        <dbReference type="ChEBI" id="CHEBI:18420"/>
    </ligand>
</feature>
<dbReference type="PRINTS" id="PR00113">
    <property type="entry name" value="ALKPHPHTASE"/>
</dbReference>
<dbReference type="PANTHER" id="PTHR11596">
    <property type="entry name" value="ALKALINE PHOSPHATASE"/>
    <property type="match status" value="1"/>
</dbReference>
<keyword evidence="7 9" id="KW-0460">Magnesium</keyword>
<protein>
    <recommendedName>
        <fullName evidence="2 11">Alkaline phosphatase</fullName>
        <ecNumber evidence="2 11">3.1.3.1</ecNumber>
    </recommendedName>
</protein>
<evidence type="ECO:0000256" key="8">
    <source>
        <dbReference type="PIRSR" id="PIRSR601952-1"/>
    </source>
</evidence>
<keyword evidence="5 11" id="KW-0378">Hydrolase</keyword>
<keyword evidence="4 9" id="KW-0479">Metal-binding</keyword>
<evidence type="ECO:0000256" key="7">
    <source>
        <dbReference type="ARBA" id="ARBA00022842"/>
    </source>
</evidence>
<comment type="cofactor">
    <cofactor evidence="9">
        <name>Zn(2+)</name>
        <dbReference type="ChEBI" id="CHEBI:29105"/>
    </cofactor>
    <text evidence="9">Binds 2 Zn(2+) ions.</text>
</comment>
<evidence type="ECO:0000256" key="4">
    <source>
        <dbReference type="ARBA" id="ARBA00022723"/>
    </source>
</evidence>
<dbReference type="EC" id="3.1.3.1" evidence="2 11"/>
<comment type="cofactor">
    <cofactor evidence="9">
        <name>Mg(2+)</name>
        <dbReference type="ChEBI" id="CHEBI:18420"/>
    </cofactor>
    <text evidence="9">Binds 1 Mg(2+) ion.</text>
</comment>
<dbReference type="EMBL" id="CDPU01000029">
    <property type="protein sequence ID" value="CEO52542.1"/>
    <property type="molecule type" value="Genomic_DNA"/>
</dbReference>
<feature type="chain" id="PRO_5002131935" description="Alkaline phosphatase" evidence="12">
    <location>
        <begin position="21"/>
        <end position="506"/>
    </location>
</feature>
<reference evidence="13" key="1">
    <citation type="submission" date="2015-01" db="EMBL/GenBank/DDBJ databases">
        <authorList>
            <person name="Durling Mikael"/>
        </authorList>
    </citation>
    <scope>NUCLEOTIDE SEQUENCE</scope>
</reference>
<feature type="binding site" evidence="9">
    <location>
        <position position="32"/>
    </location>
    <ligand>
        <name>Zn(2+)</name>
        <dbReference type="ChEBI" id="CHEBI:29105"/>
        <label>2</label>
    </ligand>
</feature>
<dbReference type="GO" id="GO:0000329">
    <property type="term" value="C:fungal-type vacuole membrane"/>
    <property type="evidence" value="ECO:0007669"/>
    <property type="project" value="TreeGrafter"/>
</dbReference>
<dbReference type="InterPro" id="IPR001952">
    <property type="entry name" value="Alkaline_phosphatase"/>
</dbReference>
<accession>A0A0B7KAJ7</accession>
<feature type="binding site" evidence="9">
    <location>
        <position position="325"/>
    </location>
    <ligand>
        <name>Zn(2+)</name>
        <dbReference type="ChEBI" id="CHEBI:29105"/>
        <label>2</label>
    </ligand>
</feature>
<feature type="binding site" evidence="9">
    <location>
        <position position="324"/>
    </location>
    <ligand>
        <name>Zn(2+)</name>
        <dbReference type="ChEBI" id="CHEBI:29105"/>
        <label>2</label>
    </ligand>
</feature>
<dbReference type="InterPro" id="IPR042085">
    <property type="entry name" value="Ap_crown"/>
</dbReference>
<evidence type="ECO:0000256" key="2">
    <source>
        <dbReference type="ARBA" id="ARBA00012647"/>
    </source>
</evidence>
<evidence type="ECO:0000256" key="5">
    <source>
        <dbReference type="ARBA" id="ARBA00022801"/>
    </source>
</evidence>
<comment type="catalytic activity">
    <reaction evidence="11">
        <text>a phosphate monoester + H2O = an alcohol + phosphate</text>
        <dbReference type="Rhea" id="RHEA:15017"/>
        <dbReference type="ChEBI" id="CHEBI:15377"/>
        <dbReference type="ChEBI" id="CHEBI:30879"/>
        <dbReference type="ChEBI" id="CHEBI:43474"/>
        <dbReference type="ChEBI" id="CHEBI:67140"/>
        <dbReference type="EC" id="3.1.3.1"/>
    </reaction>
</comment>
<dbReference type="SUPFAM" id="SSF53649">
    <property type="entry name" value="Alkaline phosphatase-like"/>
    <property type="match status" value="1"/>
</dbReference>
<feature type="binding site" evidence="9">
    <location>
        <position position="421"/>
    </location>
    <ligand>
        <name>Zn(2+)</name>
        <dbReference type="ChEBI" id="CHEBI:29105"/>
        <label>2</label>
    </ligand>
</feature>
<keyword evidence="6 9" id="KW-0862">Zinc</keyword>
<dbReference type="PANTHER" id="PTHR11596:SF5">
    <property type="entry name" value="ALKALINE PHOSPHATASE"/>
    <property type="match status" value="1"/>
</dbReference>